<evidence type="ECO:0000313" key="1">
    <source>
        <dbReference type="EMBL" id="VAX40250.1"/>
    </source>
</evidence>
<gene>
    <name evidence="1" type="ORF">MNBD_PLANCTO03-1556</name>
</gene>
<name>A0A3B1DXM7_9ZZZZ</name>
<organism evidence="1">
    <name type="scientific">hydrothermal vent metagenome</name>
    <dbReference type="NCBI Taxonomy" id="652676"/>
    <lineage>
        <taxon>unclassified sequences</taxon>
        <taxon>metagenomes</taxon>
        <taxon>ecological metagenomes</taxon>
    </lineage>
</organism>
<proteinExistence type="predicted"/>
<protein>
    <submittedName>
        <fullName evidence="1">Uncharacterized protein</fullName>
    </submittedName>
</protein>
<dbReference type="AlphaFoldDB" id="A0A3B1DXM7"/>
<sequence>MPQVHIRSESDIPQGWRYVIEIDHDDGSHSTHHLRLAWVDHNHWAGERSITPSRVAQALVEYLLAAELEEPLPARFDAATVRRWLPAIDEELAGVL</sequence>
<reference evidence="1" key="1">
    <citation type="submission" date="2018-06" db="EMBL/GenBank/DDBJ databases">
        <authorList>
            <person name="Zhirakovskaya E."/>
        </authorList>
    </citation>
    <scope>NUCLEOTIDE SEQUENCE</scope>
</reference>
<accession>A0A3B1DXM7</accession>
<dbReference type="EMBL" id="UOGK01000362">
    <property type="protein sequence ID" value="VAX40250.1"/>
    <property type="molecule type" value="Genomic_DNA"/>
</dbReference>